<dbReference type="Pfam" id="PF22936">
    <property type="entry name" value="Pol_BBD"/>
    <property type="match status" value="1"/>
</dbReference>
<dbReference type="EMBL" id="JAVXUO010000978">
    <property type="protein sequence ID" value="KAK2987526.1"/>
    <property type="molecule type" value="Genomic_DNA"/>
</dbReference>
<dbReference type="PANTHER" id="PTHR47592">
    <property type="entry name" value="PBF68 PROTEIN"/>
    <property type="match status" value="1"/>
</dbReference>
<accession>A0AA88UMH8</accession>
<feature type="domain" description="Retrovirus-related Pol polyprotein from transposon TNT 1-94-like beta-barrel" evidence="2">
    <location>
        <begin position="156"/>
        <end position="233"/>
    </location>
</feature>
<name>A0AA88UMH8_9ASTE</name>
<feature type="region of interest" description="Disordered" evidence="1">
    <location>
        <begin position="58"/>
        <end position="127"/>
    </location>
</feature>
<gene>
    <name evidence="3" type="ORF">RJ640_030195</name>
</gene>
<reference evidence="3" key="1">
    <citation type="submission" date="2022-12" db="EMBL/GenBank/DDBJ databases">
        <title>Draft genome assemblies for two species of Escallonia (Escalloniales).</title>
        <authorList>
            <person name="Chanderbali A."/>
            <person name="Dervinis C."/>
            <person name="Anghel I."/>
            <person name="Soltis D."/>
            <person name="Soltis P."/>
            <person name="Zapata F."/>
        </authorList>
    </citation>
    <scope>NUCLEOTIDE SEQUENCE</scope>
    <source>
        <strain evidence="3">UCBG92.1500</strain>
        <tissue evidence="3">Leaf</tissue>
    </source>
</reference>
<evidence type="ECO:0000259" key="2">
    <source>
        <dbReference type="Pfam" id="PF22936"/>
    </source>
</evidence>
<evidence type="ECO:0000313" key="3">
    <source>
        <dbReference type="EMBL" id="KAK2987526.1"/>
    </source>
</evidence>
<proteinExistence type="predicted"/>
<evidence type="ECO:0000256" key="1">
    <source>
        <dbReference type="SAM" id="MobiDB-lite"/>
    </source>
</evidence>
<keyword evidence="4" id="KW-1185">Reference proteome</keyword>
<feature type="compositionally biased region" description="Basic residues" evidence="1">
    <location>
        <begin position="75"/>
        <end position="106"/>
    </location>
</feature>
<dbReference type="Proteomes" id="UP001187471">
    <property type="component" value="Unassembled WGS sequence"/>
</dbReference>
<evidence type="ECO:0000313" key="4">
    <source>
        <dbReference type="Proteomes" id="UP001187471"/>
    </source>
</evidence>
<sequence>MSNNTTMNINVKLEEEDQTILLLSSLPKSYETLKTTLLFGKETLLVDDVMSALMDSRRVNGTNSSSQGEGLAVRSKNKNGHGRGRGRSRSRNPGHRKDRKCPKKKEKKNEKKHVNNANVAEEDDNSSDGDLYLVSSVEQQEGNLLSVRDDNFSTEWFLDYACSFNMCAHKEWFDCLTPCKDGTVLMGNDAVCKVMGIGTIKIKIFDGIVRTLGDVRYIPDLKKNLISLGTLDSIDWSISIKGGVMKVSKGAVVIMKGQKTENLYKLIGNTIIGGASV</sequence>
<feature type="compositionally biased region" description="Polar residues" evidence="1">
    <location>
        <begin position="59"/>
        <end position="68"/>
    </location>
</feature>
<dbReference type="InterPro" id="IPR054722">
    <property type="entry name" value="PolX-like_BBD"/>
</dbReference>
<protein>
    <recommendedName>
        <fullName evidence="2">Retrovirus-related Pol polyprotein from transposon TNT 1-94-like beta-barrel domain-containing protein</fullName>
    </recommendedName>
</protein>
<dbReference type="Pfam" id="PF14223">
    <property type="entry name" value="Retrotran_gag_2"/>
    <property type="match status" value="1"/>
</dbReference>
<comment type="caution">
    <text evidence="3">The sequence shown here is derived from an EMBL/GenBank/DDBJ whole genome shotgun (WGS) entry which is preliminary data.</text>
</comment>
<dbReference type="PANTHER" id="PTHR47592:SF27">
    <property type="entry name" value="OS08G0421700 PROTEIN"/>
    <property type="match status" value="1"/>
</dbReference>
<dbReference type="AlphaFoldDB" id="A0AA88UMH8"/>
<organism evidence="3 4">
    <name type="scientific">Escallonia rubra</name>
    <dbReference type="NCBI Taxonomy" id="112253"/>
    <lineage>
        <taxon>Eukaryota</taxon>
        <taxon>Viridiplantae</taxon>
        <taxon>Streptophyta</taxon>
        <taxon>Embryophyta</taxon>
        <taxon>Tracheophyta</taxon>
        <taxon>Spermatophyta</taxon>
        <taxon>Magnoliopsida</taxon>
        <taxon>eudicotyledons</taxon>
        <taxon>Gunneridae</taxon>
        <taxon>Pentapetalae</taxon>
        <taxon>asterids</taxon>
        <taxon>campanulids</taxon>
        <taxon>Escalloniales</taxon>
        <taxon>Escalloniaceae</taxon>
        <taxon>Escallonia</taxon>
    </lineage>
</organism>